<sequence>NCLLLSTIKHIQPTGQKTNWVWDNVDINISDDGYRHCQVLVEKNDKKNYL</sequence>
<evidence type="ECO:0000313" key="1">
    <source>
        <dbReference type="EMBL" id="CAG8593387.1"/>
    </source>
</evidence>
<gene>
    <name evidence="1" type="ORF">FCALED_LOCUS8214</name>
</gene>
<proteinExistence type="predicted"/>
<evidence type="ECO:0000313" key="2">
    <source>
        <dbReference type="Proteomes" id="UP000789570"/>
    </source>
</evidence>
<dbReference type="Proteomes" id="UP000789570">
    <property type="component" value="Unassembled WGS sequence"/>
</dbReference>
<dbReference type="EMBL" id="CAJVPQ010002337">
    <property type="protein sequence ID" value="CAG8593387.1"/>
    <property type="molecule type" value="Genomic_DNA"/>
</dbReference>
<name>A0A9N9CBV1_9GLOM</name>
<dbReference type="AlphaFoldDB" id="A0A9N9CBV1"/>
<comment type="caution">
    <text evidence="1">The sequence shown here is derived from an EMBL/GenBank/DDBJ whole genome shotgun (WGS) entry which is preliminary data.</text>
</comment>
<organism evidence="1 2">
    <name type="scientific">Funneliformis caledonium</name>
    <dbReference type="NCBI Taxonomy" id="1117310"/>
    <lineage>
        <taxon>Eukaryota</taxon>
        <taxon>Fungi</taxon>
        <taxon>Fungi incertae sedis</taxon>
        <taxon>Mucoromycota</taxon>
        <taxon>Glomeromycotina</taxon>
        <taxon>Glomeromycetes</taxon>
        <taxon>Glomerales</taxon>
        <taxon>Glomeraceae</taxon>
        <taxon>Funneliformis</taxon>
    </lineage>
</organism>
<protein>
    <submittedName>
        <fullName evidence="1">276_t:CDS:1</fullName>
    </submittedName>
</protein>
<accession>A0A9N9CBV1</accession>
<reference evidence="1" key="1">
    <citation type="submission" date="2021-06" db="EMBL/GenBank/DDBJ databases">
        <authorList>
            <person name="Kallberg Y."/>
            <person name="Tangrot J."/>
            <person name="Rosling A."/>
        </authorList>
    </citation>
    <scope>NUCLEOTIDE SEQUENCE</scope>
    <source>
        <strain evidence="1">UK204</strain>
    </source>
</reference>
<feature type="non-terminal residue" evidence="1">
    <location>
        <position position="1"/>
    </location>
</feature>
<keyword evidence="2" id="KW-1185">Reference proteome</keyword>